<protein>
    <submittedName>
        <fullName evidence="1">Uncharacterized protein</fullName>
    </submittedName>
</protein>
<proteinExistence type="predicted"/>
<evidence type="ECO:0000313" key="1">
    <source>
        <dbReference type="EMBL" id="KAL0811198.1"/>
    </source>
</evidence>
<dbReference type="Proteomes" id="UP001549921">
    <property type="component" value="Unassembled WGS sequence"/>
</dbReference>
<dbReference type="EMBL" id="JBEDNZ010000024">
    <property type="protein sequence ID" value="KAL0811198.1"/>
    <property type="molecule type" value="Genomic_DNA"/>
</dbReference>
<comment type="caution">
    <text evidence="1">The sequence shown here is derived from an EMBL/GenBank/DDBJ whole genome shotgun (WGS) entry which is preliminary data.</text>
</comment>
<name>A0ABD0SAW7_LOXSC</name>
<organism evidence="1 2">
    <name type="scientific">Loxostege sticticalis</name>
    <name type="common">Beet webworm moth</name>
    <dbReference type="NCBI Taxonomy" id="481309"/>
    <lineage>
        <taxon>Eukaryota</taxon>
        <taxon>Metazoa</taxon>
        <taxon>Ecdysozoa</taxon>
        <taxon>Arthropoda</taxon>
        <taxon>Hexapoda</taxon>
        <taxon>Insecta</taxon>
        <taxon>Pterygota</taxon>
        <taxon>Neoptera</taxon>
        <taxon>Endopterygota</taxon>
        <taxon>Lepidoptera</taxon>
        <taxon>Glossata</taxon>
        <taxon>Ditrysia</taxon>
        <taxon>Pyraloidea</taxon>
        <taxon>Crambidae</taxon>
        <taxon>Pyraustinae</taxon>
        <taxon>Loxostege</taxon>
    </lineage>
</organism>
<accession>A0ABD0SAW7</accession>
<evidence type="ECO:0000313" key="2">
    <source>
        <dbReference type="Proteomes" id="UP001549921"/>
    </source>
</evidence>
<sequence length="197" mass="23318">MLFQTIIYLCAKFHPYLFSNNLDRFIVPKKTRGTGKTSTAKPGATTRALFYFEGVDYDLMPENLHEKNNDCHAHYLWCIQDHTLLNTICAYNFNTGYLETYYSQCEVEVQNCRWRKRNKYSFKGDHMFQGKLKSDQIFFVLLLLDELYYNGEGFKCMQYARMGGDPVENYFRMGARRRKLNQKENHVIDSLPHNVLI</sequence>
<gene>
    <name evidence="1" type="ORF">ABMA28_009628</name>
</gene>
<reference evidence="1 2" key="1">
    <citation type="submission" date="2024-06" db="EMBL/GenBank/DDBJ databases">
        <title>A chromosome-level genome assembly of beet webworm, Loxostege sticticalis.</title>
        <authorList>
            <person name="Zhang Y."/>
        </authorList>
    </citation>
    <scope>NUCLEOTIDE SEQUENCE [LARGE SCALE GENOMIC DNA]</scope>
    <source>
        <strain evidence="1">AQ028</strain>
        <tissue evidence="1">Male pupae</tissue>
    </source>
</reference>
<dbReference type="AlphaFoldDB" id="A0ABD0SAW7"/>